<evidence type="ECO:0000256" key="9">
    <source>
        <dbReference type="SAM" id="MobiDB-lite"/>
    </source>
</evidence>
<feature type="region of interest" description="Disordered" evidence="9">
    <location>
        <begin position="14"/>
        <end position="40"/>
    </location>
</feature>
<comment type="subcellular location">
    <subcellularLocation>
        <location evidence="1 8">Nucleus</location>
    </subcellularLocation>
</comment>
<feature type="domain" description="BRCT" evidence="10">
    <location>
        <begin position="111"/>
        <end position="190"/>
    </location>
</feature>
<name>A0A1V2LPN5_PICKU</name>
<evidence type="ECO:0000256" key="7">
    <source>
        <dbReference type="ARBA" id="ARBA00023242"/>
    </source>
</evidence>
<keyword evidence="6 8" id="KW-0067">ATP-binding</keyword>
<feature type="compositionally biased region" description="Basic and acidic residues" evidence="9">
    <location>
        <begin position="225"/>
        <end position="239"/>
    </location>
</feature>
<sequence length="818" mass="90866">MAVIDDFFGKNKVQQNKVKRRATQPKPSARAAAATSVTGGDERVIKKPKLELDENSNDATQKLSAEDVLKTIPDLDLDSVDIGSGKFSFANKQDDPSSSHNDFQVEALANGRENCLNGLTIVFTGNLPTIDRDHAVQLAKRYGAKVTSSISKNTSLVVIGTGAGPSKISKIKSLGTKCVNEDGFVELISKMPADGGAGEKAQKELAKKREEERKVEMEIEEEIAKEKKQQQEEKRKRLDVAMNSPGLSSSGSAYVKPPVDRSTQLWTDRYAPTDMKQICGNKGNVEMLYNWLATWFDKPHDMKGSSIDAFKAVLISGPPGIGKTTAATLLSKKLGYDVIEKNASDFRSKKVLNDSLKVSLDNTSVAGFFKHEDHTATTNNKKIVLLMDEVDGMSSGDNGGVAQLAAFCRETKTPMILICNDKSLPKMRTLDRCCFDLVWRRPSAREMKSRLMTIAHREGLKLDPNIIDKLVSITHNDIRQIINIMSTVARTQKSLNFDNLNDMQDSWEKEVSLKPFDVIPRLLSVSNLSINEKIGLYFNDMDIIPLMVHENYKLTKPIKAGNNNLKHLKQLSIASDLISESDHVNSLIRSGEQQWSLLPFHAIMSTVYPAFEVAGQIAGRINFTSWLGQNSKRMKFDRIVQNLQYHSCIKTGTNNIDLRLDYVPFLREKLIKPLVDEGLDGISTVLELMDEYYLTKEDFDNILELSVHGSMKVDDKYKKVPTKVKSAFTRKYNSYLHPTVIYKTGDSVSKGRGKKSSTHLGEFGEEEGDGLEADADADADTANGEDDENGNQDISKDSLIKTVIPKLTKKVASKKAKK</sequence>
<dbReference type="PANTHER" id="PTHR23389">
    <property type="entry name" value="CHROMOSOME TRANSMISSION FIDELITY FACTOR 18"/>
    <property type="match status" value="1"/>
</dbReference>
<dbReference type="Proteomes" id="UP000189274">
    <property type="component" value="Unassembled WGS sequence"/>
</dbReference>
<dbReference type="Gene3D" id="1.10.8.60">
    <property type="match status" value="1"/>
</dbReference>
<dbReference type="Pfam" id="PF08519">
    <property type="entry name" value="RFC1"/>
    <property type="match status" value="1"/>
</dbReference>
<accession>A0A1V2LPN5</accession>
<dbReference type="GO" id="GO:0005634">
    <property type="term" value="C:nucleus"/>
    <property type="evidence" value="ECO:0007669"/>
    <property type="project" value="UniProtKB-SubCell"/>
</dbReference>
<dbReference type="InterPro" id="IPR008921">
    <property type="entry name" value="DNA_pol3_clamp-load_cplx_C"/>
</dbReference>
<dbReference type="AlphaFoldDB" id="A0A1V2LPN5"/>
<dbReference type="FunFam" id="3.40.50.300:FF:000395">
    <property type="entry name" value="Replication factor C subunit 1"/>
    <property type="match status" value="1"/>
</dbReference>
<evidence type="ECO:0000256" key="2">
    <source>
        <dbReference type="ARBA" id="ARBA00006116"/>
    </source>
</evidence>
<dbReference type="InterPro" id="IPR047854">
    <property type="entry name" value="RFC_lid"/>
</dbReference>
<dbReference type="GO" id="GO:0016887">
    <property type="term" value="F:ATP hydrolysis activity"/>
    <property type="evidence" value="ECO:0007669"/>
    <property type="project" value="InterPro"/>
</dbReference>
<evidence type="ECO:0000256" key="3">
    <source>
        <dbReference type="ARBA" id="ARBA00020401"/>
    </source>
</evidence>
<dbReference type="GO" id="GO:0003689">
    <property type="term" value="F:DNA clamp loader activity"/>
    <property type="evidence" value="ECO:0007669"/>
    <property type="project" value="UniProtKB-UniRule"/>
</dbReference>
<feature type="region of interest" description="Disordered" evidence="9">
    <location>
        <begin position="225"/>
        <end position="255"/>
    </location>
</feature>
<evidence type="ECO:0000256" key="1">
    <source>
        <dbReference type="ARBA" id="ARBA00004123"/>
    </source>
</evidence>
<dbReference type="SMART" id="SM00292">
    <property type="entry name" value="BRCT"/>
    <property type="match status" value="1"/>
</dbReference>
<evidence type="ECO:0000313" key="12">
    <source>
        <dbReference type="Proteomes" id="UP000189274"/>
    </source>
</evidence>
<feature type="region of interest" description="Disordered" evidence="9">
    <location>
        <begin position="746"/>
        <end position="797"/>
    </location>
</feature>
<gene>
    <name evidence="11" type="ORF">BOH78_2387</name>
</gene>
<dbReference type="GO" id="GO:0006281">
    <property type="term" value="P:DNA repair"/>
    <property type="evidence" value="ECO:0007669"/>
    <property type="project" value="InterPro"/>
</dbReference>
<dbReference type="Pfam" id="PF00004">
    <property type="entry name" value="AAA"/>
    <property type="match status" value="1"/>
</dbReference>
<dbReference type="CDD" id="cd18140">
    <property type="entry name" value="HLD_clamp_RFC"/>
    <property type="match status" value="1"/>
</dbReference>
<reference evidence="12" key="1">
    <citation type="journal article" date="2017" name="Genome Announc.">
        <title>Genome sequences of Cyberlindnera fabianii 65, Pichia kudriavzevii 129, and Saccharomyces cerevisiae 131 isolated from fermented masau fruits in Zimbabwe.</title>
        <authorList>
            <person name="van Rijswijck I.M.H."/>
            <person name="Derks M.F.L."/>
            <person name="Abee T."/>
            <person name="de Ridder D."/>
            <person name="Smid E.J."/>
        </authorList>
    </citation>
    <scope>NUCLEOTIDE SEQUENCE [LARGE SCALE GENOMIC DNA]</scope>
    <source>
        <strain evidence="12">129</strain>
    </source>
</reference>
<dbReference type="InterPro" id="IPR012178">
    <property type="entry name" value="RFC1"/>
</dbReference>
<dbReference type="InterPro" id="IPR003959">
    <property type="entry name" value="ATPase_AAA_core"/>
</dbReference>
<dbReference type="SUPFAM" id="SSF48019">
    <property type="entry name" value="post-AAA+ oligomerization domain-like"/>
    <property type="match status" value="1"/>
</dbReference>
<organism evidence="11 12">
    <name type="scientific">Pichia kudriavzevii</name>
    <name type="common">Yeast</name>
    <name type="synonym">Issatchenkia orientalis</name>
    <dbReference type="NCBI Taxonomy" id="4909"/>
    <lineage>
        <taxon>Eukaryota</taxon>
        <taxon>Fungi</taxon>
        <taxon>Dikarya</taxon>
        <taxon>Ascomycota</taxon>
        <taxon>Saccharomycotina</taxon>
        <taxon>Pichiomycetes</taxon>
        <taxon>Pichiales</taxon>
        <taxon>Pichiaceae</taxon>
        <taxon>Pichia</taxon>
    </lineage>
</organism>
<dbReference type="GO" id="GO:0006271">
    <property type="term" value="P:DNA strand elongation involved in DNA replication"/>
    <property type="evidence" value="ECO:0007669"/>
    <property type="project" value="UniProtKB-ARBA"/>
</dbReference>
<dbReference type="InterPro" id="IPR013725">
    <property type="entry name" value="DNA_replication_fac_RFC1_C"/>
</dbReference>
<dbReference type="FunFam" id="1.20.272.10:FF:000005">
    <property type="entry name" value="Replication factor C subunit 1"/>
    <property type="match status" value="1"/>
</dbReference>
<dbReference type="InterPro" id="IPR036420">
    <property type="entry name" value="BRCT_dom_sf"/>
</dbReference>
<dbReference type="VEuPathDB" id="FungiDB:C5L36_0D03940"/>
<keyword evidence="5 8" id="KW-0547">Nucleotide-binding</keyword>
<evidence type="ECO:0000256" key="5">
    <source>
        <dbReference type="ARBA" id="ARBA00022741"/>
    </source>
</evidence>
<dbReference type="SUPFAM" id="SSF52113">
    <property type="entry name" value="BRCT domain"/>
    <property type="match status" value="1"/>
</dbReference>
<dbReference type="Pfam" id="PF25361">
    <property type="entry name" value="AAA_lid_RFC1"/>
    <property type="match status" value="1"/>
</dbReference>
<keyword evidence="7 8" id="KW-0539">Nucleus</keyword>
<dbReference type="InterPro" id="IPR001357">
    <property type="entry name" value="BRCT_dom"/>
</dbReference>
<evidence type="ECO:0000256" key="6">
    <source>
        <dbReference type="ARBA" id="ARBA00022840"/>
    </source>
</evidence>
<dbReference type="PANTHER" id="PTHR23389:SF6">
    <property type="entry name" value="REPLICATION FACTOR C SUBUNIT 1"/>
    <property type="match status" value="1"/>
</dbReference>
<keyword evidence="4 8" id="KW-0235">DNA replication</keyword>
<dbReference type="PROSITE" id="PS50172">
    <property type="entry name" value="BRCT"/>
    <property type="match status" value="1"/>
</dbReference>
<dbReference type="SMART" id="SM00382">
    <property type="entry name" value="AAA"/>
    <property type="match status" value="1"/>
</dbReference>
<dbReference type="GO" id="GO:0005663">
    <property type="term" value="C:DNA replication factor C complex"/>
    <property type="evidence" value="ECO:0007669"/>
    <property type="project" value="InterPro"/>
</dbReference>
<evidence type="ECO:0000256" key="8">
    <source>
        <dbReference type="PIRNR" id="PIRNR036578"/>
    </source>
</evidence>
<dbReference type="GO" id="GO:0003677">
    <property type="term" value="F:DNA binding"/>
    <property type="evidence" value="ECO:0007669"/>
    <property type="project" value="InterPro"/>
</dbReference>
<feature type="compositionally biased region" description="Acidic residues" evidence="9">
    <location>
        <begin position="763"/>
        <end position="790"/>
    </location>
</feature>
<dbReference type="InterPro" id="IPR027417">
    <property type="entry name" value="P-loop_NTPase"/>
</dbReference>
<proteinExistence type="inferred from homology"/>
<dbReference type="Pfam" id="PF00533">
    <property type="entry name" value="BRCT"/>
    <property type="match status" value="1"/>
</dbReference>
<dbReference type="Gene3D" id="3.40.50.300">
    <property type="entry name" value="P-loop containing nucleotide triphosphate hydrolases"/>
    <property type="match status" value="1"/>
</dbReference>
<dbReference type="PIRSF" id="PIRSF036578">
    <property type="entry name" value="RFC1"/>
    <property type="match status" value="1"/>
</dbReference>
<dbReference type="CDD" id="cd00009">
    <property type="entry name" value="AAA"/>
    <property type="match status" value="1"/>
</dbReference>
<protein>
    <recommendedName>
        <fullName evidence="3 8">Replication factor C subunit 1</fullName>
    </recommendedName>
</protein>
<evidence type="ECO:0000256" key="4">
    <source>
        <dbReference type="ARBA" id="ARBA00022705"/>
    </source>
</evidence>
<dbReference type="Gene3D" id="1.20.272.10">
    <property type="match status" value="1"/>
</dbReference>
<evidence type="ECO:0000313" key="11">
    <source>
        <dbReference type="EMBL" id="ONH74656.1"/>
    </source>
</evidence>
<dbReference type="InterPro" id="IPR003593">
    <property type="entry name" value="AAA+_ATPase"/>
</dbReference>
<comment type="similarity">
    <text evidence="2 8">Belongs to the activator 1 large subunit family.</text>
</comment>
<evidence type="ECO:0000259" key="10">
    <source>
        <dbReference type="PROSITE" id="PS50172"/>
    </source>
</evidence>
<dbReference type="EMBL" id="MQVM01000009">
    <property type="protein sequence ID" value="ONH74656.1"/>
    <property type="molecule type" value="Genomic_DNA"/>
</dbReference>
<dbReference type="Gene3D" id="3.40.50.10190">
    <property type="entry name" value="BRCT domain"/>
    <property type="match status" value="1"/>
</dbReference>
<dbReference type="FunFam" id="1.10.8.60:FF:000021">
    <property type="entry name" value="Replication factor C subunit 1"/>
    <property type="match status" value="1"/>
</dbReference>
<comment type="caution">
    <text evidence="11">The sequence shown here is derived from an EMBL/GenBank/DDBJ whole genome shotgun (WGS) entry which is preliminary data.</text>
</comment>
<dbReference type="GO" id="GO:0005524">
    <property type="term" value="F:ATP binding"/>
    <property type="evidence" value="ECO:0007669"/>
    <property type="project" value="UniProtKB-UniRule"/>
</dbReference>
<dbReference type="SUPFAM" id="SSF52540">
    <property type="entry name" value="P-loop containing nucleoside triphosphate hydrolases"/>
    <property type="match status" value="1"/>
</dbReference>